<evidence type="ECO:0000313" key="4">
    <source>
        <dbReference type="Proteomes" id="UP001595075"/>
    </source>
</evidence>
<evidence type="ECO:0000256" key="2">
    <source>
        <dbReference type="SAM" id="SignalP"/>
    </source>
</evidence>
<dbReference type="Proteomes" id="UP001595075">
    <property type="component" value="Unassembled WGS sequence"/>
</dbReference>
<feature type="compositionally biased region" description="Low complexity" evidence="1">
    <location>
        <begin position="89"/>
        <end position="120"/>
    </location>
</feature>
<organism evidence="3 4">
    <name type="scientific">Oculimacula yallundae</name>
    <dbReference type="NCBI Taxonomy" id="86028"/>
    <lineage>
        <taxon>Eukaryota</taxon>
        <taxon>Fungi</taxon>
        <taxon>Dikarya</taxon>
        <taxon>Ascomycota</taxon>
        <taxon>Pezizomycotina</taxon>
        <taxon>Leotiomycetes</taxon>
        <taxon>Helotiales</taxon>
        <taxon>Ploettnerulaceae</taxon>
        <taxon>Oculimacula</taxon>
    </lineage>
</organism>
<protein>
    <submittedName>
        <fullName evidence="3">Uncharacterized protein</fullName>
    </submittedName>
</protein>
<evidence type="ECO:0000256" key="1">
    <source>
        <dbReference type="SAM" id="MobiDB-lite"/>
    </source>
</evidence>
<evidence type="ECO:0000313" key="3">
    <source>
        <dbReference type="EMBL" id="KAL2059727.1"/>
    </source>
</evidence>
<gene>
    <name evidence="3" type="ORF">VTL71DRAFT_10219</name>
</gene>
<feature type="region of interest" description="Disordered" evidence="1">
    <location>
        <begin position="89"/>
        <end position="126"/>
    </location>
</feature>
<proteinExistence type="predicted"/>
<accession>A0ABR4BPJ8</accession>
<keyword evidence="4" id="KW-1185">Reference proteome</keyword>
<feature type="signal peptide" evidence="2">
    <location>
        <begin position="1"/>
        <end position="21"/>
    </location>
</feature>
<keyword evidence="2" id="KW-0732">Signal</keyword>
<name>A0ABR4BPJ8_9HELO</name>
<feature type="chain" id="PRO_5045910024" evidence="2">
    <location>
        <begin position="22"/>
        <end position="159"/>
    </location>
</feature>
<reference evidence="3 4" key="1">
    <citation type="journal article" date="2024" name="Commun. Biol.">
        <title>Comparative genomic analysis of thermophilic fungi reveals convergent evolutionary adaptations and gene losses.</title>
        <authorList>
            <person name="Steindorff A.S."/>
            <person name="Aguilar-Pontes M.V."/>
            <person name="Robinson A.J."/>
            <person name="Andreopoulos B."/>
            <person name="LaButti K."/>
            <person name="Kuo A."/>
            <person name="Mondo S."/>
            <person name="Riley R."/>
            <person name="Otillar R."/>
            <person name="Haridas S."/>
            <person name="Lipzen A."/>
            <person name="Grimwood J."/>
            <person name="Schmutz J."/>
            <person name="Clum A."/>
            <person name="Reid I.D."/>
            <person name="Moisan M.C."/>
            <person name="Butler G."/>
            <person name="Nguyen T.T.M."/>
            <person name="Dewar K."/>
            <person name="Conant G."/>
            <person name="Drula E."/>
            <person name="Henrissat B."/>
            <person name="Hansel C."/>
            <person name="Singer S."/>
            <person name="Hutchinson M.I."/>
            <person name="de Vries R.P."/>
            <person name="Natvig D.O."/>
            <person name="Powell A.J."/>
            <person name="Tsang A."/>
            <person name="Grigoriev I.V."/>
        </authorList>
    </citation>
    <scope>NUCLEOTIDE SEQUENCE [LARGE SCALE GENOMIC DNA]</scope>
    <source>
        <strain evidence="3 4">CBS 494.80</strain>
    </source>
</reference>
<sequence length="159" mass="15057">MQLPYSLLTLAMVFSTCTVFALPEPAPQATPAPGAMCFDDGDCLLSGGGTCNKTAGQLLGVCKPAAAGAAPAPNPFQAIPGLAAPVASSSTSRATAASRPAGGAAPKASNAGAGGASKPSTAPSPSGTGAVCFDAGDCILSGGGQCNKAAGQLTGQCSK</sequence>
<dbReference type="EMBL" id="JAZHXI010000027">
    <property type="protein sequence ID" value="KAL2059727.1"/>
    <property type="molecule type" value="Genomic_DNA"/>
</dbReference>
<comment type="caution">
    <text evidence="3">The sequence shown here is derived from an EMBL/GenBank/DDBJ whole genome shotgun (WGS) entry which is preliminary data.</text>
</comment>